<keyword evidence="3" id="KW-1185">Reference proteome</keyword>
<organism evidence="2 3">
    <name type="scientific">Vigna mungo</name>
    <name type="common">Black gram</name>
    <name type="synonym">Phaseolus mungo</name>
    <dbReference type="NCBI Taxonomy" id="3915"/>
    <lineage>
        <taxon>Eukaryota</taxon>
        <taxon>Viridiplantae</taxon>
        <taxon>Streptophyta</taxon>
        <taxon>Embryophyta</taxon>
        <taxon>Tracheophyta</taxon>
        <taxon>Spermatophyta</taxon>
        <taxon>Magnoliopsida</taxon>
        <taxon>eudicotyledons</taxon>
        <taxon>Gunneridae</taxon>
        <taxon>Pentapetalae</taxon>
        <taxon>rosids</taxon>
        <taxon>fabids</taxon>
        <taxon>Fabales</taxon>
        <taxon>Fabaceae</taxon>
        <taxon>Papilionoideae</taxon>
        <taxon>50 kb inversion clade</taxon>
        <taxon>NPAAA clade</taxon>
        <taxon>indigoferoid/millettioid clade</taxon>
        <taxon>Phaseoleae</taxon>
        <taxon>Vigna</taxon>
    </lineage>
</organism>
<protein>
    <submittedName>
        <fullName evidence="2">Uncharacterized protein</fullName>
    </submittedName>
</protein>
<sequence>MQSNVDHHHRGSSSSSSNHPEIPPGPSSPSSIVDLHQRHCLSFSNHHHGGPTACKKTLIRAVVQPRERHAQSSMHHHHQPHQKPAEEPRNHKSIDARSFNRHCRRSSSSSSMPSRGSLHNKKKSSRCQHLSPVNFKINRTLTRLNHETDPSSSLRFMNPMRHYHYRKEEEQRINSLEQKRTQVTTQKEEVTRFPLSPNLKP</sequence>
<name>A0AAQ3SBF8_VIGMU</name>
<accession>A0AAQ3SBF8</accession>
<dbReference type="AlphaFoldDB" id="A0AAQ3SBF8"/>
<dbReference type="EMBL" id="CP144700">
    <property type="protein sequence ID" value="WVZ23448.1"/>
    <property type="molecule type" value="Genomic_DNA"/>
</dbReference>
<feature type="compositionally biased region" description="Low complexity" evidence="1">
    <location>
        <begin position="106"/>
        <end position="117"/>
    </location>
</feature>
<dbReference type="Proteomes" id="UP001374535">
    <property type="component" value="Chromosome 1"/>
</dbReference>
<evidence type="ECO:0000313" key="3">
    <source>
        <dbReference type="Proteomes" id="UP001374535"/>
    </source>
</evidence>
<feature type="region of interest" description="Disordered" evidence="1">
    <location>
        <begin position="66"/>
        <end position="132"/>
    </location>
</feature>
<feature type="region of interest" description="Disordered" evidence="1">
    <location>
        <begin position="170"/>
        <end position="201"/>
    </location>
</feature>
<evidence type="ECO:0000313" key="2">
    <source>
        <dbReference type="EMBL" id="WVZ23448.1"/>
    </source>
</evidence>
<feature type="compositionally biased region" description="Basic and acidic residues" evidence="1">
    <location>
        <begin position="170"/>
        <end position="191"/>
    </location>
</feature>
<gene>
    <name evidence="2" type="ORF">V8G54_001992</name>
</gene>
<reference evidence="2 3" key="1">
    <citation type="journal article" date="2023" name="Life. Sci Alliance">
        <title>Evolutionary insights into 3D genome organization and epigenetic landscape of Vigna mungo.</title>
        <authorList>
            <person name="Junaid A."/>
            <person name="Singh B."/>
            <person name="Bhatia S."/>
        </authorList>
    </citation>
    <scope>NUCLEOTIDE SEQUENCE [LARGE SCALE GENOMIC DNA]</scope>
    <source>
        <strain evidence="2">Urdbean</strain>
    </source>
</reference>
<feature type="compositionally biased region" description="Basic and acidic residues" evidence="1">
    <location>
        <begin position="83"/>
        <end position="95"/>
    </location>
</feature>
<evidence type="ECO:0000256" key="1">
    <source>
        <dbReference type="SAM" id="MobiDB-lite"/>
    </source>
</evidence>
<feature type="region of interest" description="Disordered" evidence="1">
    <location>
        <begin position="1"/>
        <end position="33"/>
    </location>
</feature>
<proteinExistence type="predicted"/>